<organism evidence="2 3">
    <name type="scientific">Cetraspora pellucida</name>
    <dbReference type="NCBI Taxonomy" id="1433469"/>
    <lineage>
        <taxon>Eukaryota</taxon>
        <taxon>Fungi</taxon>
        <taxon>Fungi incertae sedis</taxon>
        <taxon>Mucoromycota</taxon>
        <taxon>Glomeromycotina</taxon>
        <taxon>Glomeromycetes</taxon>
        <taxon>Diversisporales</taxon>
        <taxon>Gigasporaceae</taxon>
        <taxon>Cetraspora</taxon>
    </lineage>
</organism>
<comment type="caution">
    <text evidence="2">The sequence shown here is derived from an EMBL/GenBank/DDBJ whole genome shotgun (WGS) entry which is preliminary data.</text>
</comment>
<keyword evidence="3" id="KW-1185">Reference proteome</keyword>
<feature type="non-terminal residue" evidence="2">
    <location>
        <position position="50"/>
    </location>
</feature>
<sequence length="50" mass="5350">EATGTTFQVLRGVKMTRISVRVKVGALIRTTMALFASSTCLLPLAGLQNQ</sequence>
<evidence type="ECO:0000256" key="1">
    <source>
        <dbReference type="SAM" id="Phobius"/>
    </source>
</evidence>
<evidence type="ECO:0000313" key="2">
    <source>
        <dbReference type="EMBL" id="CAG8795707.1"/>
    </source>
</evidence>
<proteinExistence type="predicted"/>
<dbReference type="EMBL" id="CAJVQA010028933">
    <property type="protein sequence ID" value="CAG8795707.1"/>
    <property type="molecule type" value="Genomic_DNA"/>
</dbReference>
<feature type="non-terminal residue" evidence="2">
    <location>
        <position position="1"/>
    </location>
</feature>
<dbReference type="Proteomes" id="UP000789759">
    <property type="component" value="Unassembled WGS sequence"/>
</dbReference>
<keyword evidence="1" id="KW-0812">Transmembrane</keyword>
<feature type="transmembrane region" description="Helical" evidence="1">
    <location>
        <begin position="24"/>
        <end position="45"/>
    </location>
</feature>
<evidence type="ECO:0000313" key="3">
    <source>
        <dbReference type="Proteomes" id="UP000789759"/>
    </source>
</evidence>
<reference evidence="2" key="1">
    <citation type="submission" date="2021-06" db="EMBL/GenBank/DDBJ databases">
        <authorList>
            <person name="Kallberg Y."/>
            <person name="Tangrot J."/>
            <person name="Rosling A."/>
        </authorList>
    </citation>
    <scope>NUCLEOTIDE SEQUENCE</scope>
    <source>
        <strain evidence="2">FL966</strain>
    </source>
</reference>
<gene>
    <name evidence="2" type="ORF">CPELLU_LOCUS17326</name>
</gene>
<accession>A0A9N9JSY4</accession>
<keyword evidence="1" id="KW-1133">Transmembrane helix</keyword>
<name>A0A9N9JSY4_9GLOM</name>
<keyword evidence="1" id="KW-0472">Membrane</keyword>
<protein>
    <submittedName>
        <fullName evidence="2">5434_t:CDS:1</fullName>
    </submittedName>
</protein>
<dbReference type="AlphaFoldDB" id="A0A9N9JSY4"/>